<reference evidence="2 3" key="1">
    <citation type="submission" date="2020-08" db="EMBL/GenBank/DDBJ databases">
        <title>Genomic Encyclopedia of Type Strains, Phase IV (KMG-IV): sequencing the most valuable type-strain genomes for metagenomic binning, comparative biology and taxonomic classification.</title>
        <authorList>
            <person name="Goeker M."/>
        </authorList>
    </citation>
    <scope>NUCLEOTIDE SEQUENCE [LARGE SCALE GENOMIC DNA]</scope>
    <source>
        <strain evidence="2 3">DSM 29514</strain>
    </source>
</reference>
<protein>
    <submittedName>
        <fullName evidence="2">Uncharacterized protein</fullName>
    </submittedName>
</protein>
<accession>A0A7W6LIY9</accession>
<dbReference type="Proteomes" id="UP000519897">
    <property type="component" value="Unassembled WGS sequence"/>
</dbReference>
<comment type="caution">
    <text evidence="2">The sequence shown here is derived from an EMBL/GenBank/DDBJ whole genome shotgun (WGS) entry which is preliminary data.</text>
</comment>
<gene>
    <name evidence="2" type="ORF">GGQ72_003764</name>
</gene>
<organism evidence="2 3">
    <name type="scientific">Rhizobium rhizoryzae</name>
    <dbReference type="NCBI Taxonomy" id="451876"/>
    <lineage>
        <taxon>Bacteria</taxon>
        <taxon>Pseudomonadati</taxon>
        <taxon>Pseudomonadota</taxon>
        <taxon>Alphaproteobacteria</taxon>
        <taxon>Hyphomicrobiales</taxon>
        <taxon>Rhizobiaceae</taxon>
        <taxon>Rhizobium/Agrobacterium group</taxon>
        <taxon>Rhizobium</taxon>
    </lineage>
</organism>
<feature type="region of interest" description="Disordered" evidence="1">
    <location>
        <begin position="1"/>
        <end position="53"/>
    </location>
</feature>
<sequence length="53" mass="5818">MDKSSSPAAREAAKERNAKEEDHGVISAGNDAHQRENASEPKVEEVRGSRQEK</sequence>
<proteinExistence type="predicted"/>
<feature type="compositionally biased region" description="Basic and acidic residues" evidence="1">
    <location>
        <begin position="32"/>
        <end position="53"/>
    </location>
</feature>
<name>A0A7W6LIY9_9HYPH</name>
<dbReference type="RefSeq" id="WP_156379355.1">
    <property type="nucleotide sequence ID" value="NZ_CP049249.1"/>
</dbReference>
<evidence type="ECO:0000313" key="2">
    <source>
        <dbReference type="EMBL" id="MBB4145201.1"/>
    </source>
</evidence>
<evidence type="ECO:0000313" key="3">
    <source>
        <dbReference type="Proteomes" id="UP000519897"/>
    </source>
</evidence>
<feature type="compositionally biased region" description="Basic and acidic residues" evidence="1">
    <location>
        <begin position="11"/>
        <end position="24"/>
    </location>
</feature>
<dbReference type="AlphaFoldDB" id="A0A7W6LIY9"/>
<dbReference type="EMBL" id="JACIEC010000006">
    <property type="protein sequence ID" value="MBB4145201.1"/>
    <property type="molecule type" value="Genomic_DNA"/>
</dbReference>
<evidence type="ECO:0000256" key="1">
    <source>
        <dbReference type="SAM" id="MobiDB-lite"/>
    </source>
</evidence>
<keyword evidence="3" id="KW-1185">Reference proteome</keyword>